<evidence type="ECO:0000256" key="7">
    <source>
        <dbReference type="ARBA" id="ARBA00034617"/>
    </source>
</evidence>
<evidence type="ECO:0000256" key="2">
    <source>
        <dbReference type="ARBA" id="ARBA00022741"/>
    </source>
</evidence>
<dbReference type="Pfam" id="PF00580">
    <property type="entry name" value="UvrD-helicase"/>
    <property type="match status" value="1"/>
</dbReference>
<evidence type="ECO:0000256" key="6">
    <source>
        <dbReference type="ARBA" id="ARBA00023235"/>
    </source>
</evidence>
<dbReference type="EMBL" id="QGQD01000105">
    <property type="protein sequence ID" value="TLC98039.1"/>
    <property type="molecule type" value="Genomic_DNA"/>
</dbReference>
<dbReference type="InterPro" id="IPR036388">
    <property type="entry name" value="WH-like_DNA-bd_sf"/>
</dbReference>
<dbReference type="InterPro" id="IPR018982">
    <property type="entry name" value="RQC_domain"/>
</dbReference>
<dbReference type="AlphaFoldDB" id="A0A4U8Q061"/>
<keyword evidence="6" id="KW-0413">Isomerase</keyword>
<dbReference type="RefSeq" id="WP_138003998.1">
    <property type="nucleotide sequence ID" value="NZ_QGQD01000105.1"/>
</dbReference>
<keyword evidence="2 10" id="KW-0547">Nucleotide-binding</keyword>
<dbReference type="Gene3D" id="3.40.50.300">
    <property type="entry name" value="P-loop containing nucleotide triphosphate hydrolases"/>
    <property type="match status" value="3"/>
</dbReference>
<accession>A0A4U8Q061</accession>
<dbReference type="InterPro" id="IPR027417">
    <property type="entry name" value="P-loop_NTPase"/>
</dbReference>
<dbReference type="SUPFAM" id="SSF52540">
    <property type="entry name" value="P-loop containing nucleoside triphosphate hydrolases"/>
    <property type="match status" value="1"/>
</dbReference>
<dbReference type="STRING" id="180332.GCA_000797495_00799"/>
<dbReference type="PANTHER" id="PTHR11070">
    <property type="entry name" value="UVRD / RECB / PCRA DNA HELICASE FAMILY MEMBER"/>
    <property type="match status" value="1"/>
</dbReference>
<dbReference type="GO" id="GO:0006260">
    <property type="term" value="P:DNA replication"/>
    <property type="evidence" value="ECO:0007669"/>
    <property type="project" value="InterPro"/>
</dbReference>
<dbReference type="Gene3D" id="1.10.10.10">
    <property type="entry name" value="Winged helix-like DNA-binding domain superfamily/Winged helix DNA-binding domain"/>
    <property type="match status" value="1"/>
</dbReference>
<keyword evidence="5 10" id="KW-0067">ATP-binding</keyword>
<dbReference type="GO" id="GO:0016887">
    <property type="term" value="F:ATP hydrolysis activity"/>
    <property type="evidence" value="ECO:0007669"/>
    <property type="project" value="RHEA"/>
</dbReference>
<dbReference type="SMART" id="SM00956">
    <property type="entry name" value="RQC"/>
    <property type="match status" value="1"/>
</dbReference>
<protein>
    <recommendedName>
        <fullName evidence="8">DNA 3'-5' helicase</fullName>
        <ecNumber evidence="8">5.6.2.4</ecNumber>
    </recommendedName>
</protein>
<dbReference type="InterPro" id="IPR036390">
    <property type="entry name" value="WH_DNA-bd_sf"/>
</dbReference>
<comment type="caution">
    <text evidence="12">The sequence shown here is derived from an EMBL/GenBank/DDBJ whole genome shotgun (WGS) entry which is preliminary data.</text>
</comment>
<sequence length="1127" mass="131201">MGFIRDLFKKIKTIEVKRQNITAEQNVNVMQLLSLREYMNEILQADRYIAKSEYKDEIHKHKDVIEFFIVLKNSSMLDLFCKKYSVDLEVVQESIDFYSNFECFVDRHNEIFVSNKMLAEKEYLDNILKTVDPKILLDDDQRKVILTDEDYCLVIAGAGAGKTTTVAAKVKYLVEKRKVDPAQILVVSFTNKAVNELKEKINDDLNIKCPIATFHSTGNAIIHKNAPDEKLNIVENSKLYFVIRDYFRGSIIQNENVVNKLIMFFASYFDAPYEGDNLNVFFNQIAKANYSTMRSDLEDFKREVIDSRTNKSVTIQNEVLRSHQEVEIANFLYLNNIDYEYEPIYQYNITYARKPYTPDFIIKQDGKVAYIEHFGITEDGKNDRFSDKEVEAYKKAVNDKVILHRKHGTILIYTFSKYKDGKPLLTHLRERMEQHGFELKQRSNKEVMEMLVAGEENRYVRKLVNLICRFISNFKVNGYTSEDFNRMYHSTQNVRTRLFLDICNDCFLEYEKYLKKNKAVDFQDMINESARILREVQEMKQKLDFKYVIVDEYQDISRQRFDLTKALSEVTDAKIIAVGDDWQSIYAFSGSDITLFTKFQEKMGYAKLLKIVKTYRNSQQVIDIAGNFIQKNTEQISKKLESPKQISEPVIIYTYDGTYKGKNGTRRSGVNYATANATQVALKQIVHYSKQEGRKSESILLLGRFGFDGDQLEKSGLFEYTSRGSKIKSVMFPELDITFMTAHSSKGLGYDEIIIINGKNETYGFPSKIEDDPVLSFVIKGDRSIDYAEERRLFYVAMTRTKNRVYFIAPEQNPSEFLVELKRDYKNVVIHGNWNEEEPKTIGRKSCPLCGYPLQLKYKNSYGLRLYICTNEPELCGFMTNEHKAGKLSILKCDQCRDGYLIVKSSKSNDYFQGCTNYKKDGTGCNNVISKNKFYDMMGYELESDQLQETKDDTKSQLMHNSQSDTENKKKQKILHVYEAREDSISIKIGKFEPVLCRERDLNEIVHCILSALQSVSNVRYYGITMLTDVLVGNTTKRLLDNKLNTVPQFGKINYASRDEIYAIIEWLIDNKFILKTKGQYPVLHPTYNGMHYDEKMTLKQLKQLKRYLEQQTKNVIENVDIRATTR</sequence>
<comment type="catalytic activity">
    <reaction evidence="9">
        <text>ATP + H2O = ADP + phosphate + H(+)</text>
        <dbReference type="Rhea" id="RHEA:13065"/>
        <dbReference type="ChEBI" id="CHEBI:15377"/>
        <dbReference type="ChEBI" id="CHEBI:15378"/>
        <dbReference type="ChEBI" id="CHEBI:30616"/>
        <dbReference type="ChEBI" id="CHEBI:43474"/>
        <dbReference type="ChEBI" id="CHEBI:456216"/>
        <dbReference type="EC" id="5.6.2.4"/>
    </reaction>
</comment>
<comment type="similarity">
    <text evidence="1">Belongs to the helicase family. UvrD subfamily.</text>
</comment>
<evidence type="ECO:0000256" key="9">
    <source>
        <dbReference type="ARBA" id="ARBA00048988"/>
    </source>
</evidence>
<name>A0A4U8Q061_9FIRM</name>
<evidence type="ECO:0000256" key="8">
    <source>
        <dbReference type="ARBA" id="ARBA00034808"/>
    </source>
</evidence>
<dbReference type="InterPro" id="IPR000212">
    <property type="entry name" value="DNA_helicase_UvrD/REP"/>
</dbReference>
<feature type="domain" description="UvrD-like helicase ATP-binding" evidence="11">
    <location>
        <begin position="135"/>
        <end position="618"/>
    </location>
</feature>
<evidence type="ECO:0000259" key="11">
    <source>
        <dbReference type="PROSITE" id="PS51198"/>
    </source>
</evidence>
<gene>
    <name evidence="12" type="primary">helD_5</name>
    <name evidence="12" type="ORF">DSM106044_05100</name>
</gene>
<feature type="binding site" evidence="10">
    <location>
        <begin position="156"/>
        <end position="163"/>
    </location>
    <ligand>
        <name>ATP</name>
        <dbReference type="ChEBI" id="CHEBI:30616"/>
    </ligand>
</feature>
<evidence type="ECO:0000313" key="12">
    <source>
        <dbReference type="EMBL" id="TLC98039.1"/>
    </source>
</evidence>
<dbReference type="Pfam" id="PF13361">
    <property type="entry name" value="UvrD_C"/>
    <property type="match status" value="1"/>
</dbReference>
<evidence type="ECO:0000256" key="3">
    <source>
        <dbReference type="ARBA" id="ARBA00022801"/>
    </source>
</evidence>
<comment type="catalytic activity">
    <reaction evidence="7">
        <text>Couples ATP hydrolysis with the unwinding of duplex DNA by translocating in the 3'-5' direction.</text>
        <dbReference type="EC" id="5.6.2.4"/>
    </reaction>
</comment>
<proteinExistence type="inferred from homology"/>
<dbReference type="PROSITE" id="PS51198">
    <property type="entry name" value="UVRD_HELICASE_ATP_BIND"/>
    <property type="match status" value="1"/>
</dbReference>
<dbReference type="PANTHER" id="PTHR11070:SF63">
    <property type="entry name" value="DNA HELICASE IV"/>
    <property type="match status" value="1"/>
</dbReference>
<evidence type="ECO:0000256" key="10">
    <source>
        <dbReference type="PROSITE-ProRule" id="PRU00560"/>
    </source>
</evidence>
<dbReference type="GO" id="GO:0000725">
    <property type="term" value="P:recombinational repair"/>
    <property type="evidence" value="ECO:0007669"/>
    <property type="project" value="TreeGrafter"/>
</dbReference>
<dbReference type="GO" id="GO:0043138">
    <property type="term" value="F:3'-5' DNA helicase activity"/>
    <property type="evidence" value="ECO:0007669"/>
    <property type="project" value="UniProtKB-EC"/>
</dbReference>
<evidence type="ECO:0000313" key="13">
    <source>
        <dbReference type="Proteomes" id="UP000306509"/>
    </source>
</evidence>
<dbReference type="SUPFAM" id="SSF46785">
    <property type="entry name" value="Winged helix' DNA-binding domain"/>
    <property type="match status" value="1"/>
</dbReference>
<evidence type="ECO:0000256" key="5">
    <source>
        <dbReference type="ARBA" id="ARBA00022840"/>
    </source>
</evidence>
<dbReference type="GO" id="GO:0005829">
    <property type="term" value="C:cytosol"/>
    <property type="evidence" value="ECO:0007669"/>
    <property type="project" value="TreeGrafter"/>
</dbReference>
<dbReference type="InterPro" id="IPR013986">
    <property type="entry name" value="DExx_box_DNA_helicase_dom_sf"/>
</dbReference>
<dbReference type="Pfam" id="PF09382">
    <property type="entry name" value="RQC"/>
    <property type="match status" value="1"/>
</dbReference>
<organism evidence="12 13">
    <name type="scientific">Robinsoniella peoriensis</name>
    <dbReference type="NCBI Taxonomy" id="180332"/>
    <lineage>
        <taxon>Bacteria</taxon>
        <taxon>Bacillati</taxon>
        <taxon>Bacillota</taxon>
        <taxon>Clostridia</taxon>
        <taxon>Lachnospirales</taxon>
        <taxon>Lachnospiraceae</taxon>
        <taxon>Robinsoniella</taxon>
    </lineage>
</organism>
<dbReference type="Gene3D" id="1.10.10.160">
    <property type="match status" value="1"/>
</dbReference>
<dbReference type="GO" id="GO:0005524">
    <property type="term" value="F:ATP binding"/>
    <property type="evidence" value="ECO:0007669"/>
    <property type="project" value="UniProtKB-UniRule"/>
</dbReference>
<keyword evidence="13" id="KW-1185">Reference proteome</keyword>
<evidence type="ECO:0000256" key="1">
    <source>
        <dbReference type="ARBA" id="ARBA00009922"/>
    </source>
</evidence>
<reference evidence="12 13" key="1">
    <citation type="journal article" date="2019" name="Anaerobe">
        <title>Detection of Robinsoniella peoriensis in multiple bone samples of a trauma patient.</title>
        <authorList>
            <person name="Schrottner P."/>
            <person name="Hartwich K."/>
            <person name="Bunk B."/>
            <person name="Schober I."/>
            <person name="Helbig S."/>
            <person name="Rudolph W.W."/>
            <person name="Gunzer F."/>
        </authorList>
    </citation>
    <scope>NUCLEOTIDE SEQUENCE [LARGE SCALE GENOMIC DNA]</scope>
    <source>
        <strain evidence="12 13">DSM 106044</strain>
    </source>
</reference>
<evidence type="ECO:0000256" key="4">
    <source>
        <dbReference type="ARBA" id="ARBA00022806"/>
    </source>
</evidence>
<dbReference type="InterPro" id="IPR014016">
    <property type="entry name" value="UvrD-like_ATP-bd"/>
</dbReference>
<dbReference type="Proteomes" id="UP000306509">
    <property type="component" value="Unassembled WGS sequence"/>
</dbReference>
<dbReference type="InterPro" id="IPR014017">
    <property type="entry name" value="DNA_helicase_UvrD-like_C"/>
</dbReference>
<keyword evidence="3 10" id="KW-0378">Hydrolase</keyword>
<dbReference type="EC" id="5.6.2.4" evidence="8"/>
<dbReference type="GO" id="GO:0003677">
    <property type="term" value="F:DNA binding"/>
    <property type="evidence" value="ECO:0007669"/>
    <property type="project" value="InterPro"/>
</dbReference>
<keyword evidence="4 10" id="KW-0347">Helicase</keyword>